<feature type="signal peptide" evidence="2">
    <location>
        <begin position="1"/>
        <end position="22"/>
    </location>
</feature>
<evidence type="ECO:0000256" key="2">
    <source>
        <dbReference type="SAM" id="SignalP"/>
    </source>
</evidence>
<proteinExistence type="predicted"/>
<organism evidence="3 4">
    <name type="scientific">Caballeronia sordidicola</name>
    <name type="common">Burkholderia sordidicola</name>
    <dbReference type="NCBI Taxonomy" id="196367"/>
    <lineage>
        <taxon>Bacteria</taxon>
        <taxon>Pseudomonadati</taxon>
        <taxon>Pseudomonadota</taxon>
        <taxon>Betaproteobacteria</taxon>
        <taxon>Burkholderiales</taxon>
        <taxon>Burkholderiaceae</taxon>
        <taxon>Caballeronia</taxon>
    </lineage>
</organism>
<dbReference type="AlphaFoldDB" id="A0A226X6R5"/>
<keyword evidence="2" id="KW-0732">Signal</keyword>
<feature type="compositionally biased region" description="Low complexity" evidence="1">
    <location>
        <begin position="36"/>
        <end position="47"/>
    </location>
</feature>
<evidence type="ECO:0000256" key="1">
    <source>
        <dbReference type="SAM" id="MobiDB-lite"/>
    </source>
</evidence>
<feature type="chain" id="PRO_5011991234" evidence="2">
    <location>
        <begin position="23"/>
        <end position="75"/>
    </location>
</feature>
<sequence>MKVLNLMCVSAILLGASGMAAAQGNGNGGSGGGNAHGAATAGPTTGGDNDSTPGSSRGKPHLFKHKHKKPATPAQ</sequence>
<feature type="compositionally biased region" description="Gly residues" evidence="1">
    <location>
        <begin position="25"/>
        <end position="35"/>
    </location>
</feature>
<feature type="compositionally biased region" description="Basic residues" evidence="1">
    <location>
        <begin position="58"/>
        <end position="75"/>
    </location>
</feature>
<evidence type="ECO:0000313" key="3">
    <source>
        <dbReference type="EMBL" id="OXC79152.1"/>
    </source>
</evidence>
<protein>
    <submittedName>
        <fullName evidence="3">Uncharacterized protein</fullName>
    </submittedName>
</protein>
<evidence type="ECO:0000313" key="4">
    <source>
        <dbReference type="Proteomes" id="UP000214720"/>
    </source>
</evidence>
<gene>
    <name evidence="3" type="ORF">BSU04_08260</name>
</gene>
<accession>A0A226X6R5</accession>
<comment type="caution">
    <text evidence="3">The sequence shown here is derived from an EMBL/GenBank/DDBJ whole genome shotgun (WGS) entry which is preliminary data.</text>
</comment>
<dbReference type="Proteomes" id="UP000214720">
    <property type="component" value="Unassembled WGS sequence"/>
</dbReference>
<reference evidence="4" key="1">
    <citation type="submission" date="2017-01" db="EMBL/GenBank/DDBJ databases">
        <title>Genome Analysis of Deinococcus marmoris KOPRI26562.</title>
        <authorList>
            <person name="Kim J.H."/>
            <person name="Oh H.-M."/>
        </authorList>
    </citation>
    <scope>NUCLEOTIDE SEQUENCE [LARGE SCALE GENOMIC DNA]</scope>
    <source>
        <strain evidence="4">PAMC 26633</strain>
    </source>
</reference>
<dbReference type="RefSeq" id="WP_089160064.1">
    <property type="nucleotide sequence ID" value="NZ_MTHB01000046.1"/>
</dbReference>
<feature type="region of interest" description="Disordered" evidence="1">
    <location>
        <begin position="20"/>
        <end position="75"/>
    </location>
</feature>
<dbReference type="eggNOG" id="ENOG50317K7">
    <property type="taxonomic scope" value="Bacteria"/>
</dbReference>
<dbReference type="EMBL" id="MTHB01000046">
    <property type="protein sequence ID" value="OXC79152.1"/>
    <property type="molecule type" value="Genomic_DNA"/>
</dbReference>
<name>A0A226X6R5_CABSO</name>